<dbReference type="Pfam" id="PF10067">
    <property type="entry name" value="DUF2306"/>
    <property type="match status" value="1"/>
</dbReference>
<proteinExistence type="predicted"/>
<accession>A0A7V8U9R3</accession>
<keyword evidence="1" id="KW-0472">Membrane</keyword>
<feature type="transmembrane region" description="Helical" evidence="1">
    <location>
        <begin position="191"/>
        <end position="211"/>
    </location>
</feature>
<feature type="transmembrane region" description="Helical" evidence="1">
    <location>
        <begin position="64"/>
        <end position="88"/>
    </location>
</feature>
<keyword evidence="3" id="KW-1185">Reference proteome</keyword>
<evidence type="ECO:0000313" key="3">
    <source>
        <dbReference type="Proteomes" id="UP000589292"/>
    </source>
</evidence>
<feature type="transmembrane region" description="Helical" evidence="1">
    <location>
        <begin position="25"/>
        <end position="44"/>
    </location>
</feature>
<sequence length="217" mass="24208">MVRNQQGGAIVTSQAWPPIDHRPGLTLPALLFWAAILSTLPVLWLNVLPALGGGAQRGHADHSLWIVLHALTGFLTLVSGFLALYMGWTRAAFEYHRHTGCTYVGAGMTMAFVALFLATSDPHRNPASGWATATLSVAWLVTTSMGWRRGSQKRWRSHQMWMIRSMVLTWTFVFCRLAQRLGDMEGVAPAFGIWAYWLGPLLIAEIGLQLWNRRRPA</sequence>
<evidence type="ECO:0000313" key="2">
    <source>
        <dbReference type="EMBL" id="MBA1376041.1"/>
    </source>
</evidence>
<dbReference type="EMBL" id="VDES01000004">
    <property type="protein sequence ID" value="MBA1376041.1"/>
    <property type="molecule type" value="Genomic_DNA"/>
</dbReference>
<gene>
    <name evidence="2" type="ORF">FG486_16990</name>
</gene>
<comment type="caution">
    <text evidence="2">The sequence shown here is derived from an EMBL/GenBank/DDBJ whole genome shotgun (WGS) entry which is preliminary data.</text>
</comment>
<dbReference type="Proteomes" id="UP000589292">
    <property type="component" value="Unassembled WGS sequence"/>
</dbReference>
<evidence type="ECO:0000256" key="1">
    <source>
        <dbReference type="SAM" id="Phobius"/>
    </source>
</evidence>
<name>A0A7V8U9R3_9SPHN</name>
<keyword evidence="1" id="KW-1133">Transmembrane helix</keyword>
<protein>
    <submittedName>
        <fullName evidence="2">DUF2306 domain-containing protein</fullName>
    </submittedName>
</protein>
<feature type="transmembrane region" description="Helical" evidence="1">
    <location>
        <begin position="100"/>
        <end position="118"/>
    </location>
</feature>
<feature type="transmembrane region" description="Helical" evidence="1">
    <location>
        <begin position="161"/>
        <end position="179"/>
    </location>
</feature>
<dbReference type="InterPro" id="IPR018750">
    <property type="entry name" value="DUF2306_membrane"/>
</dbReference>
<feature type="transmembrane region" description="Helical" evidence="1">
    <location>
        <begin position="130"/>
        <end position="149"/>
    </location>
</feature>
<organism evidence="2 3">
    <name type="scientific">Sphingomonas ursincola</name>
    <dbReference type="NCBI Taxonomy" id="56361"/>
    <lineage>
        <taxon>Bacteria</taxon>
        <taxon>Pseudomonadati</taxon>
        <taxon>Pseudomonadota</taxon>
        <taxon>Alphaproteobacteria</taxon>
        <taxon>Sphingomonadales</taxon>
        <taxon>Sphingomonadaceae</taxon>
        <taxon>Sphingomonas</taxon>
    </lineage>
</organism>
<reference evidence="2 3" key="1">
    <citation type="journal article" date="1994" name="Int. J. Syst. Bacteriol.">
        <title>Phylogenetic positions of novel aerobic, bacteriochlorophyll a-containing bacteria and description of Roseococcus thiosulfatophilus gen. nov., sp. nov., Erythromicrobium ramosum gen. nov., sp. nov., and Erythrobacter litoralis sp. nov.</title>
        <authorList>
            <person name="Yurkov V."/>
            <person name="Stackebrandt E."/>
            <person name="Holmes A."/>
            <person name="Fuerst J.A."/>
            <person name="Hugenholtz P."/>
            <person name="Golecki J."/>
            <person name="Gad'on N."/>
            <person name="Gorlenko V.M."/>
            <person name="Kompantseva E.I."/>
            <person name="Drews G."/>
        </authorList>
    </citation>
    <scope>NUCLEOTIDE SEQUENCE [LARGE SCALE GENOMIC DNA]</scope>
    <source>
        <strain evidence="2 3">KR-99</strain>
    </source>
</reference>
<dbReference type="AlphaFoldDB" id="A0A7V8U9R3"/>
<keyword evidence="1" id="KW-0812">Transmembrane</keyword>